<dbReference type="InterPro" id="IPR029058">
    <property type="entry name" value="AB_hydrolase_fold"/>
</dbReference>
<name>A0A0F9JFT5_9ZZZZ</name>
<dbReference type="EMBL" id="LAZR01018074">
    <property type="protein sequence ID" value="KKL97817.1"/>
    <property type="molecule type" value="Genomic_DNA"/>
</dbReference>
<organism evidence="1">
    <name type="scientific">marine sediment metagenome</name>
    <dbReference type="NCBI Taxonomy" id="412755"/>
    <lineage>
        <taxon>unclassified sequences</taxon>
        <taxon>metagenomes</taxon>
        <taxon>ecological metagenomes</taxon>
    </lineage>
</organism>
<gene>
    <name evidence="1" type="ORF">LCGC14_1830650</name>
</gene>
<proteinExistence type="predicted"/>
<sequence>MLTGDILYRKATLKRVEQCKEARDSFVKYCQLKDSVFYTEDKPHLTKLCQVLNDFYRGLLIRKDGKAYRKLMINIPPQMGKTRTLVHFCEWVFGDDDNKKIICGSYNDDTATDFSKYTRNGIAEEKNLEEQIVFSDIFPGVTIAFGTATYKKWALTGKHFSYMASGIHGSFTGKGGDILLIDDPIKNEEIATNDLALQKIWNWYAGTFLSRVAAKAGLPLEIIMMTRWASGDPCGRILDSDEKDEWYILTMEAYDKKTDSMLCDSLLGHERYEELSRKMLPEVFNANYHQKPIDLEGTLYKTLKTYAGVPKDDSGAPLWEAILNYTDTADEGDDYLCSVTFAVYENEGFVLDLIYSSDGMEITEPLLANHLIDNEVNKSYIESNNGGRGYARNVKRIMRGIIDEHNKNREKDEPERGLGVVVKWFYQSARKVYQFLGADDNLGLRLRYHAHGTSAEDIEAFVDFFDHVFGRNTNKTDQPPRRFYYDYSFEKWLAMSYEYNTNALDYPARGIDDLLLLDDGGMVSGVEQWEQKKTAVQKRIQWGLGEPTQSQSAPRRPRMADSMGRMAIGGQPDGGNYPGGNLYFPTDEAGNRTSGDLPVIIYLHEYAYAHGYGRFMRELGVENSKSIIQGLVELGYAVYAFDQIG</sequence>
<evidence type="ECO:0008006" key="2">
    <source>
        <dbReference type="Google" id="ProtNLM"/>
    </source>
</evidence>
<feature type="non-terminal residue" evidence="1">
    <location>
        <position position="645"/>
    </location>
</feature>
<evidence type="ECO:0000313" key="1">
    <source>
        <dbReference type="EMBL" id="KKL97817.1"/>
    </source>
</evidence>
<reference evidence="1" key="1">
    <citation type="journal article" date="2015" name="Nature">
        <title>Complex archaea that bridge the gap between prokaryotes and eukaryotes.</title>
        <authorList>
            <person name="Spang A."/>
            <person name="Saw J.H."/>
            <person name="Jorgensen S.L."/>
            <person name="Zaremba-Niedzwiedzka K."/>
            <person name="Martijn J."/>
            <person name="Lind A.E."/>
            <person name="van Eijk R."/>
            <person name="Schleper C."/>
            <person name="Guy L."/>
            <person name="Ettema T.J."/>
        </authorList>
    </citation>
    <scope>NUCLEOTIDE SEQUENCE</scope>
</reference>
<comment type="caution">
    <text evidence="1">The sequence shown here is derived from an EMBL/GenBank/DDBJ whole genome shotgun (WGS) entry which is preliminary data.</text>
</comment>
<accession>A0A0F9JFT5</accession>
<dbReference type="SUPFAM" id="SSF53474">
    <property type="entry name" value="alpha/beta-Hydrolases"/>
    <property type="match status" value="1"/>
</dbReference>
<dbReference type="Gene3D" id="3.40.50.1820">
    <property type="entry name" value="alpha/beta hydrolase"/>
    <property type="match status" value="1"/>
</dbReference>
<protein>
    <recommendedName>
        <fullName evidence="2">Terminase large subunit gp17-like C-terminal domain-containing protein</fullName>
    </recommendedName>
</protein>
<dbReference type="Pfam" id="PF03237">
    <property type="entry name" value="Terminase_6N"/>
    <property type="match status" value="1"/>
</dbReference>
<dbReference type="AlphaFoldDB" id="A0A0F9JFT5"/>